<dbReference type="Proteomes" id="UP001528411">
    <property type="component" value="Unassembled WGS sequence"/>
</dbReference>
<evidence type="ECO:0000313" key="2">
    <source>
        <dbReference type="Proteomes" id="UP001528411"/>
    </source>
</evidence>
<dbReference type="EMBL" id="JAQOMS010000002">
    <property type="protein sequence ID" value="MDC2890347.1"/>
    <property type="molecule type" value="Genomic_DNA"/>
</dbReference>
<organism evidence="1 2">
    <name type="scientific">Psychrosphaera algicola</name>
    <dbReference type="NCBI Taxonomy" id="3023714"/>
    <lineage>
        <taxon>Bacteria</taxon>
        <taxon>Pseudomonadati</taxon>
        <taxon>Pseudomonadota</taxon>
        <taxon>Gammaproteobacteria</taxon>
        <taxon>Alteromonadales</taxon>
        <taxon>Pseudoalteromonadaceae</taxon>
        <taxon>Psychrosphaera</taxon>
    </lineage>
</organism>
<keyword evidence="2" id="KW-1185">Reference proteome</keyword>
<dbReference type="RefSeq" id="WP_272181561.1">
    <property type="nucleotide sequence ID" value="NZ_JAQOMS010000002.1"/>
</dbReference>
<reference evidence="1 2" key="1">
    <citation type="submission" date="2023-01" db="EMBL/GenBank/DDBJ databases">
        <title>Psychrosphaera sp. nov., isolated from marine algae.</title>
        <authorList>
            <person name="Bayburt H."/>
            <person name="Choi B.J."/>
            <person name="Kim J.M."/>
            <person name="Choi D.G."/>
            <person name="Jeon C.O."/>
        </authorList>
    </citation>
    <scope>NUCLEOTIDE SEQUENCE [LARGE SCALE GENOMIC DNA]</scope>
    <source>
        <strain evidence="1 2">G1-22</strain>
    </source>
</reference>
<sequence>MKINPNTDAVNSFIEVLGTTDNAVYATIAAHPIVFGRGKANIVFDAGNCLADIKLQFAY</sequence>
<accession>A0ABT5FGY8</accession>
<proteinExistence type="predicted"/>
<gene>
    <name evidence="1" type="ORF">PN838_18280</name>
</gene>
<name>A0ABT5FGY8_9GAMM</name>
<protein>
    <submittedName>
        <fullName evidence="1">Uncharacterized protein</fullName>
    </submittedName>
</protein>
<evidence type="ECO:0000313" key="1">
    <source>
        <dbReference type="EMBL" id="MDC2890347.1"/>
    </source>
</evidence>
<comment type="caution">
    <text evidence="1">The sequence shown here is derived from an EMBL/GenBank/DDBJ whole genome shotgun (WGS) entry which is preliminary data.</text>
</comment>